<dbReference type="GO" id="GO:0000272">
    <property type="term" value="P:polysaccharide catabolic process"/>
    <property type="evidence" value="ECO:0007669"/>
    <property type="project" value="UniProtKB-KW"/>
</dbReference>
<name>A0AAN5YZK8_FUSAU</name>
<dbReference type="InterPro" id="IPR029070">
    <property type="entry name" value="Chitinase_insertion_sf"/>
</dbReference>
<evidence type="ECO:0000313" key="13">
    <source>
        <dbReference type="EMBL" id="KAF5227917.1"/>
    </source>
</evidence>
<feature type="domain" description="GH18" evidence="12">
    <location>
        <begin position="27"/>
        <end position="338"/>
    </location>
</feature>
<reference evidence="13 14" key="1">
    <citation type="submission" date="2020-02" db="EMBL/GenBank/DDBJ databases">
        <title>Identification and distribution of gene clusters putatively required for synthesis of sphingolipid metabolism inhibitors in phylogenetically diverse species of the filamentous fungus Fusarium.</title>
        <authorList>
            <person name="Kim H.-S."/>
            <person name="Busman M."/>
            <person name="Brown D.W."/>
            <person name="Divon H."/>
            <person name="Uhlig S."/>
            <person name="Proctor R.H."/>
        </authorList>
    </citation>
    <scope>NUCLEOTIDE SEQUENCE [LARGE SCALE GENOMIC DNA]</scope>
    <source>
        <strain evidence="13 14">NRRL 2903</strain>
    </source>
</reference>
<evidence type="ECO:0000256" key="1">
    <source>
        <dbReference type="ARBA" id="ARBA00000822"/>
    </source>
</evidence>
<dbReference type="InterPro" id="IPR050314">
    <property type="entry name" value="Glycosyl_Hydrlase_18"/>
</dbReference>
<dbReference type="Pfam" id="PF00704">
    <property type="entry name" value="Glyco_hydro_18"/>
    <property type="match status" value="1"/>
</dbReference>
<dbReference type="GO" id="GO:0008843">
    <property type="term" value="F:endochitinase activity"/>
    <property type="evidence" value="ECO:0007669"/>
    <property type="project" value="UniProtKB-EC"/>
</dbReference>
<keyword evidence="14" id="KW-1185">Reference proteome</keyword>
<dbReference type="GO" id="GO:0005576">
    <property type="term" value="C:extracellular region"/>
    <property type="evidence" value="ECO:0007669"/>
    <property type="project" value="UniProtKB-SubCell"/>
</dbReference>
<dbReference type="InterPro" id="IPR001579">
    <property type="entry name" value="Glyco_hydro_18_chit_AS"/>
</dbReference>
<protein>
    <recommendedName>
        <fullName evidence="4">chitinase</fullName>
        <ecNumber evidence="4">3.2.1.14</ecNumber>
    </recommendedName>
</protein>
<comment type="similarity">
    <text evidence="3">Belongs to the glycosyl hydrolase 18 family. Chitinase class V subfamily.</text>
</comment>
<evidence type="ECO:0000256" key="3">
    <source>
        <dbReference type="ARBA" id="ARBA00008682"/>
    </source>
</evidence>
<keyword evidence="7" id="KW-0146">Chitin degradation</keyword>
<keyword evidence="8" id="KW-0119">Carbohydrate metabolism</keyword>
<dbReference type="SUPFAM" id="SSF51445">
    <property type="entry name" value="(Trans)glycosidases"/>
    <property type="match status" value="1"/>
</dbReference>
<accession>A0AAN5YZK8</accession>
<comment type="caution">
    <text evidence="13">The sequence shown here is derived from an EMBL/GenBank/DDBJ whole genome shotgun (WGS) entry which is preliminary data.</text>
</comment>
<dbReference type="PROSITE" id="PS51910">
    <property type="entry name" value="GH18_2"/>
    <property type="match status" value="1"/>
</dbReference>
<proteinExistence type="inferred from homology"/>
<dbReference type="InterPro" id="IPR011583">
    <property type="entry name" value="Chitinase_II/V-like_cat"/>
</dbReference>
<dbReference type="InterPro" id="IPR001223">
    <property type="entry name" value="Glyco_hydro18_cat"/>
</dbReference>
<dbReference type="Gene3D" id="3.10.50.10">
    <property type="match status" value="1"/>
</dbReference>
<keyword evidence="10" id="KW-0624">Polysaccharide degradation</keyword>
<keyword evidence="9 11" id="KW-0326">Glycosidase</keyword>
<dbReference type="PANTHER" id="PTHR11177:SF333">
    <property type="entry name" value="CHITINASE"/>
    <property type="match status" value="1"/>
</dbReference>
<dbReference type="PROSITE" id="PS01095">
    <property type="entry name" value="GH18_1"/>
    <property type="match status" value="1"/>
</dbReference>
<evidence type="ECO:0000256" key="9">
    <source>
        <dbReference type="ARBA" id="ARBA00023295"/>
    </source>
</evidence>
<sequence length="555" mass="63514">MDTVTTKDFCGTKIVKRLTCEKGGDMLCVIGYFESCAKDRPCEVFNPEDIPIGLYMHINFAFGTSNPDTFYLEANTPEDKLAYERLTFLKKRDKNLKIYLALAALSVKQNAFQESVEFFLATYNFNGLDLDWEYPIDDKRGGRERDYITLPKFITKLKRRINIADKGLTITLPASYWYLQYFDIKNLENTVSFFNIMSYDLHGAWDQNVNWTQPYLNACTNLTGIELALDLLWRNDISLSKVIMGLGFYGHAFAIALGLCKEPGCLFDGPANIGSYSREKGILLISEIDNKIKKRKLKPKFYKEEAVKVVTWGKQWAISYDTQDARYNKALADILRRETSGASIGDQEKPVKDIFTPYEQYRWSNCNEPYPKGWVHVGRLNSNANLKDELMYDEMGCGGDGQHNFCCPPDQDIPQCGYLKNDKDDIGFHDCKYFRDEGPIFKGYPSGVCRSNCPSDRMRVAIDWPFEVCSAYKFKDYKMGMVDWMADLYCPNLAKVLEESSSSTPFAVRDDKFVDTSPRNMLVNILGHVGSSVAVAELTKIWNDKVSQDDMLLWL</sequence>
<evidence type="ECO:0000256" key="5">
    <source>
        <dbReference type="ARBA" id="ARBA00022525"/>
    </source>
</evidence>
<dbReference type="GO" id="GO:0008061">
    <property type="term" value="F:chitin binding"/>
    <property type="evidence" value="ECO:0007669"/>
    <property type="project" value="InterPro"/>
</dbReference>
<evidence type="ECO:0000256" key="10">
    <source>
        <dbReference type="ARBA" id="ARBA00023326"/>
    </source>
</evidence>
<evidence type="ECO:0000259" key="12">
    <source>
        <dbReference type="PROSITE" id="PS51910"/>
    </source>
</evidence>
<comment type="subcellular location">
    <subcellularLocation>
        <location evidence="2">Secreted</location>
    </subcellularLocation>
</comment>
<dbReference type="InterPro" id="IPR017853">
    <property type="entry name" value="GH"/>
</dbReference>
<comment type="catalytic activity">
    <reaction evidence="1">
        <text>Random endo-hydrolysis of N-acetyl-beta-D-glucosaminide (1-&gt;4)-beta-linkages in chitin and chitodextrins.</text>
        <dbReference type="EC" id="3.2.1.14"/>
    </reaction>
</comment>
<keyword evidence="5" id="KW-0964">Secreted</keyword>
<gene>
    <name evidence="13" type="ORF">FAUST_11455</name>
</gene>
<dbReference type="SUPFAM" id="SSF54556">
    <property type="entry name" value="Chitinase insertion domain"/>
    <property type="match status" value="1"/>
</dbReference>
<evidence type="ECO:0000256" key="11">
    <source>
        <dbReference type="RuleBase" id="RU000489"/>
    </source>
</evidence>
<keyword evidence="6 11" id="KW-0378">Hydrolase</keyword>
<dbReference type="EMBL" id="JAAMOD010000519">
    <property type="protein sequence ID" value="KAF5227917.1"/>
    <property type="molecule type" value="Genomic_DNA"/>
</dbReference>
<dbReference type="AlphaFoldDB" id="A0AAN5YZK8"/>
<organism evidence="13 14">
    <name type="scientific">Fusarium austroamericanum</name>
    <dbReference type="NCBI Taxonomy" id="282268"/>
    <lineage>
        <taxon>Eukaryota</taxon>
        <taxon>Fungi</taxon>
        <taxon>Dikarya</taxon>
        <taxon>Ascomycota</taxon>
        <taxon>Pezizomycotina</taxon>
        <taxon>Sordariomycetes</taxon>
        <taxon>Hypocreomycetidae</taxon>
        <taxon>Hypocreales</taxon>
        <taxon>Nectriaceae</taxon>
        <taxon>Fusarium</taxon>
    </lineage>
</organism>
<evidence type="ECO:0000256" key="7">
    <source>
        <dbReference type="ARBA" id="ARBA00023024"/>
    </source>
</evidence>
<dbReference type="SMART" id="SM00636">
    <property type="entry name" value="Glyco_18"/>
    <property type="match status" value="1"/>
</dbReference>
<evidence type="ECO:0000313" key="14">
    <source>
        <dbReference type="Proteomes" id="UP000537989"/>
    </source>
</evidence>
<dbReference type="PANTHER" id="PTHR11177">
    <property type="entry name" value="CHITINASE"/>
    <property type="match status" value="1"/>
</dbReference>
<evidence type="ECO:0000256" key="2">
    <source>
        <dbReference type="ARBA" id="ARBA00004613"/>
    </source>
</evidence>
<dbReference type="GO" id="GO:0006032">
    <property type="term" value="P:chitin catabolic process"/>
    <property type="evidence" value="ECO:0007669"/>
    <property type="project" value="UniProtKB-KW"/>
</dbReference>
<evidence type="ECO:0000256" key="4">
    <source>
        <dbReference type="ARBA" id="ARBA00012729"/>
    </source>
</evidence>
<dbReference type="EC" id="3.2.1.14" evidence="4"/>
<dbReference type="Proteomes" id="UP000537989">
    <property type="component" value="Unassembled WGS sequence"/>
</dbReference>
<dbReference type="Gene3D" id="3.20.20.80">
    <property type="entry name" value="Glycosidases"/>
    <property type="match status" value="1"/>
</dbReference>
<evidence type="ECO:0000256" key="6">
    <source>
        <dbReference type="ARBA" id="ARBA00022801"/>
    </source>
</evidence>
<evidence type="ECO:0000256" key="8">
    <source>
        <dbReference type="ARBA" id="ARBA00023277"/>
    </source>
</evidence>